<dbReference type="SMART" id="SM00228">
    <property type="entry name" value="PDZ"/>
    <property type="match status" value="1"/>
</dbReference>
<reference evidence="13 14" key="2">
    <citation type="journal article" date="2016" name="Sci. Rep.">
        <title>The genome of Rhizobiales bacteria in predatory ants reveals urease gene functions but no genes for nitrogen fixation.</title>
        <authorList>
            <person name="Neuvonen M.M."/>
            <person name="Tamarit D."/>
            <person name="Naslund K."/>
            <person name="Liebig J."/>
            <person name="Feldhaar H."/>
            <person name="Moran N.A."/>
            <person name="Guy L."/>
            <person name="Andersson S.G."/>
        </authorList>
    </citation>
    <scope>NUCLEOTIDE SEQUENCE [LARGE SCALE GENOMIC DNA]</scope>
    <source>
        <strain evidence="13 14">Hsal</strain>
    </source>
</reference>
<accession>A0A1U9JU95</accession>
<evidence type="ECO:0000256" key="5">
    <source>
        <dbReference type="ARBA" id="ARBA00022692"/>
    </source>
</evidence>
<keyword evidence="9 13" id="KW-0482">Metalloprotease</keyword>
<evidence type="ECO:0000256" key="1">
    <source>
        <dbReference type="ARBA" id="ARBA00001947"/>
    </source>
</evidence>
<evidence type="ECO:0000256" key="10">
    <source>
        <dbReference type="ARBA" id="ARBA00023136"/>
    </source>
</evidence>
<dbReference type="EMBL" id="CP017315">
    <property type="protein sequence ID" value="AQS41454.1"/>
    <property type="molecule type" value="Genomic_DNA"/>
</dbReference>
<dbReference type="InterPro" id="IPR004387">
    <property type="entry name" value="Pept_M50_Zn"/>
</dbReference>
<evidence type="ECO:0000256" key="8">
    <source>
        <dbReference type="ARBA" id="ARBA00022989"/>
    </source>
</evidence>
<feature type="transmembrane region" description="Helical" evidence="11">
    <location>
        <begin position="295"/>
        <end position="317"/>
    </location>
</feature>
<feature type="transmembrane region" description="Helical" evidence="11">
    <location>
        <begin position="12"/>
        <end position="28"/>
    </location>
</feature>
<organism evidence="13 14">
    <name type="scientific">Candidatus Tokpelaia hoelldobleri</name>
    <dbReference type="NCBI Taxonomy" id="1902579"/>
    <lineage>
        <taxon>Bacteria</taxon>
        <taxon>Pseudomonadati</taxon>
        <taxon>Pseudomonadota</taxon>
        <taxon>Alphaproteobacteria</taxon>
        <taxon>Hyphomicrobiales</taxon>
        <taxon>Candidatus Tokpelaia</taxon>
    </lineage>
</organism>
<protein>
    <submittedName>
        <fullName evidence="13">Zinc metalloprotease</fullName>
    </submittedName>
</protein>
<reference evidence="13 14" key="1">
    <citation type="journal article" date="2010" name="Science">
        <title>Genomic comparison of the ants Camponotus floridanus and Harpegnathos saltator.</title>
        <authorList>
            <person name="Bonasio R."/>
            <person name="Zhang G."/>
            <person name="Ye C."/>
            <person name="Mutti N.S."/>
            <person name="Fang X."/>
            <person name="Qin N."/>
            <person name="Donahue G."/>
            <person name="Yang P."/>
            <person name="Li Q."/>
            <person name="Li C."/>
            <person name="Zhang P."/>
            <person name="Huang Z."/>
            <person name="Berger S.L."/>
            <person name="Reinberg D."/>
            <person name="Wang J."/>
            <person name="Liebig J."/>
        </authorList>
    </citation>
    <scope>NUCLEOTIDE SEQUENCE [LARGE SCALE GENOMIC DNA]</scope>
    <source>
        <strain evidence="13 14">Hsal</strain>
    </source>
</reference>
<comment type="similarity">
    <text evidence="3">Belongs to the peptidase M50B family.</text>
</comment>
<dbReference type="GO" id="GO:0016020">
    <property type="term" value="C:membrane"/>
    <property type="evidence" value="ECO:0007669"/>
    <property type="project" value="UniProtKB-SubCell"/>
</dbReference>
<evidence type="ECO:0000313" key="13">
    <source>
        <dbReference type="EMBL" id="AQS41454.1"/>
    </source>
</evidence>
<name>A0A1U9JU95_9HYPH</name>
<evidence type="ECO:0000256" key="3">
    <source>
        <dbReference type="ARBA" id="ARBA00007931"/>
    </source>
</evidence>
<dbReference type="CDD" id="cd06163">
    <property type="entry name" value="S2P-M50_PDZ_RseP-like"/>
    <property type="match status" value="1"/>
</dbReference>
<dbReference type="InterPro" id="IPR036034">
    <property type="entry name" value="PDZ_sf"/>
</dbReference>
<comment type="subcellular location">
    <subcellularLocation>
        <location evidence="2">Membrane</location>
        <topology evidence="2">Multi-pass membrane protein</topology>
    </subcellularLocation>
</comment>
<dbReference type="CDD" id="cd23081">
    <property type="entry name" value="cpPDZ_EcRseP-like"/>
    <property type="match status" value="1"/>
</dbReference>
<keyword evidence="7" id="KW-0862">Zinc</keyword>
<dbReference type="Gene3D" id="2.30.42.10">
    <property type="match status" value="1"/>
</dbReference>
<keyword evidence="4" id="KW-0645">Protease</keyword>
<keyword evidence="14" id="KW-1185">Reference proteome</keyword>
<dbReference type="PANTHER" id="PTHR42837">
    <property type="entry name" value="REGULATOR OF SIGMA-E PROTEASE RSEP"/>
    <property type="match status" value="1"/>
</dbReference>
<evidence type="ECO:0000256" key="4">
    <source>
        <dbReference type="ARBA" id="ARBA00022670"/>
    </source>
</evidence>
<evidence type="ECO:0000259" key="12">
    <source>
        <dbReference type="PROSITE" id="PS50106"/>
    </source>
</evidence>
<evidence type="ECO:0000256" key="9">
    <source>
        <dbReference type="ARBA" id="ARBA00023049"/>
    </source>
</evidence>
<dbReference type="PROSITE" id="PS50106">
    <property type="entry name" value="PDZ"/>
    <property type="match status" value="1"/>
</dbReference>
<keyword evidence="8 11" id="KW-1133">Transmembrane helix</keyword>
<dbReference type="InterPro" id="IPR008915">
    <property type="entry name" value="Peptidase_M50"/>
</dbReference>
<feature type="transmembrane region" description="Helical" evidence="11">
    <location>
        <begin position="348"/>
        <end position="369"/>
    </location>
</feature>
<evidence type="ECO:0000256" key="11">
    <source>
        <dbReference type="SAM" id="Phobius"/>
    </source>
</evidence>
<comment type="cofactor">
    <cofactor evidence="1">
        <name>Zn(2+)</name>
        <dbReference type="ChEBI" id="CHEBI:29105"/>
    </cofactor>
</comment>
<dbReference type="GO" id="GO:0006508">
    <property type="term" value="P:proteolysis"/>
    <property type="evidence" value="ECO:0007669"/>
    <property type="project" value="UniProtKB-KW"/>
</dbReference>
<evidence type="ECO:0000256" key="2">
    <source>
        <dbReference type="ARBA" id="ARBA00004141"/>
    </source>
</evidence>
<evidence type="ECO:0000256" key="7">
    <source>
        <dbReference type="ARBA" id="ARBA00022833"/>
    </source>
</evidence>
<dbReference type="AlphaFoldDB" id="A0A1U9JU95"/>
<dbReference type="KEGG" id="thd:BHV28_07540"/>
<evidence type="ECO:0000313" key="14">
    <source>
        <dbReference type="Proteomes" id="UP000188912"/>
    </source>
</evidence>
<dbReference type="SUPFAM" id="SSF50156">
    <property type="entry name" value="PDZ domain-like"/>
    <property type="match status" value="1"/>
</dbReference>
<dbReference type="InterPro" id="IPR001478">
    <property type="entry name" value="PDZ"/>
</dbReference>
<evidence type="ECO:0000256" key="6">
    <source>
        <dbReference type="ARBA" id="ARBA00022801"/>
    </source>
</evidence>
<proteinExistence type="inferred from homology"/>
<keyword evidence="5 11" id="KW-0812">Transmembrane</keyword>
<keyword evidence="6" id="KW-0378">Hydrolase</keyword>
<dbReference type="Proteomes" id="UP000188912">
    <property type="component" value="Chromosome"/>
</dbReference>
<gene>
    <name evidence="13" type="ORF">BHV28_07540</name>
</gene>
<dbReference type="InterPro" id="IPR041489">
    <property type="entry name" value="PDZ_6"/>
</dbReference>
<feature type="domain" description="PDZ" evidence="12">
    <location>
        <begin position="144"/>
        <end position="210"/>
    </location>
</feature>
<keyword evidence="10 11" id="KW-0472">Membrane</keyword>
<dbReference type="STRING" id="1902579.BHV28_07540"/>
<feature type="transmembrane region" description="Helical" evidence="11">
    <location>
        <begin position="115"/>
        <end position="135"/>
    </location>
</feature>
<dbReference type="GO" id="GO:0004222">
    <property type="term" value="F:metalloendopeptidase activity"/>
    <property type="evidence" value="ECO:0007669"/>
    <property type="project" value="InterPro"/>
</dbReference>
<dbReference type="Pfam" id="PF17820">
    <property type="entry name" value="PDZ_6"/>
    <property type="match status" value="1"/>
</dbReference>
<dbReference type="Pfam" id="PF02163">
    <property type="entry name" value="Peptidase_M50"/>
    <property type="match status" value="1"/>
</dbReference>
<dbReference type="PANTHER" id="PTHR42837:SF2">
    <property type="entry name" value="MEMBRANE METALLOPROTEASE ARASP2, CHLOROPLASTIC-RELATED"/>
    <property type="match status" value="1"/>
</dbReference>
<sequence length="371" mass="40497">MVDLLQISEPALRIAGVVGLLLVIVFVHEMGHYLVGRWCGIGAAAFSVGFGRELFGFTDKRGTRWKLSAIPLGGYVKFVGDMNAASMPAENRTGDDRRADSFAAANVWKRMATVFAGPLFNAILTLVVLTVFIWINGRFIITPVISEVIAGSPAAHAGFEAGDKILTMQGNTVISYDDIPRYVRVHEEEKIDFTVERAGRIVPLTVVPRVTVVDDGFGSNIRVGQIGVKHDPTGQTVRKVSYNLWQSLNYGLDESGYIIRQTGRFLGKAFQGQADRCQLSGPVKSAQIAWKFSDLGFGALIQLMAFFSLSVGLFNLLPLPPLDGGHLVFYLVEAVIGRPVPLAVQEKIFMFGFILVLVFVALATVNNFIPC</sequence>